<keyword evidence="3" id="KW-1185">Reference proteome</keyword>
<feature type="region of interest" description="Disordered" evidence="1">
    <location>
        <begin position="222"/>
        <end position="284"/>
    </location>
</feature>
<organism evidence="2 3">
    <name type="scientific">Actinoalloteichus hoggarensis</name>
    <dbReference type="NCBI Taxonomy" id="1470176"/>
    <lineage>
        <taxon>Bacteria</taxon>
        <taxon>Bacillati</taxon>
        <taxon>Actinomycetota</taxon>
        <taxon>Actinomycetes</taxon>
        <taxon>Pseudonocardiales</taxon>
        <taxon>Pseudonocardiaceae</taxon>
        <taxon>Actinoalloteichus</taxon>
    </lineage>
</organism>
<name>A0A221W4W3_9PSEU</name>
<feature type="compositionally biased region" description="Basic and acidic residues" evidence="1">
    <location>
        <begin position="120"/>
        <end position="132"/>
    </location>
</feature>
<proteinExistence type="predicted"/>
<feature type="compositionally biased region" description="Basic and acidic residues" evidence="1">
    <location>
        <begin position="264"/>
        <end position="276"/>
    </location>
</feature>
<evidence type="ECO:0000313" key="2">
    <source>
        <dbReference type="EMBL" id="ASO20888.1"/>
    </source>
</evidence>
<feature type="compositionally biased region" description="Low complexity" evidence="1">
    <location>
        <begin position="61"/>
        <end position="72"/>
    </location>
</feature>
<evidence type="ECO:0000313" key="3">
    <source>
        <dbReference type="Proteomes" id="UP000204221"/>
    </source>
</evidence>
<dbReference type="Proteomes" id="UP000204221">
    <property type="component" value="Chromosome"/>
</dbReference>
<dbReference type="EMBL" id="CP022521">
    <property type="protein sequence ID" value="ASO20888.1"/>
    <property type="molecule type" value="Genomic_DNA"/>
</dbReference>
<feature type="region of interest" description="Disordered" evidence="1">
    <location>
        <begin position="113"/>
        <end position="139"/>
    </location>
</feature>
<protein>
    <submittedName>
        <fullName evidence="2">Uncharacterized protein</fullName>
    </submittedName>
</protein>
<evidence type="ECO:0000256" key="1">
    <source>
        <dbReference type="SAM" id="MobiDB-lite"/>
    </source>
</evidence>
<gene>
    <name evidence="2" type="ORF">AHOG_16310</name>
</gene>
<dbReference type="KEGG" id="ahg:AHOG_16310"/>
<dbReference type="AlphaFoldDB" id="A0A221W4W3"/>
<reference evidence="2 3" key="1">
    <citation type="submission" date="2017-07" db="EMBL/GenBank/DDBJ databases">
        <title>Complete genome sequence of Actinoalloteichus hoggarensis DSM 45943, type strain of Actinoalloteichus hoggarensis.</title>
        <authorList>
            <person name="Ruckert C."/>
            <person name="Nouioui I."/>
            <person name="Willmese J."/>
            <person name="van Wezel G."/>
            <person name="Klenk H.-P."/>
            <person name="Kalinowski J."/>
            <person name="Zotchev S.B."/>
        </authorList>
    </citation>
    <scope>NUCLEOTIDE SEQUENCE [LARGE SCALE GENOMIC DNA]</scope>
    <source>
        <strain evidence="2 3">DSM 45943</strain>
    </source>
</reference>
<feature type="region of interest" description="Disordered" evidence="1">
    <location>
        <begin position="59"/>
        <end position="88"/>
    </location>
</feature>
<sequence>MTGHEPCRHGRAAERDRRADPCRRGDLRRTPDHLDGCHARFDHHSSAVRCHVSRPDRVDPFGRPAAGRPGHAGVRRPDSIGFGGPRRTRGLARGALGGGVDRGAAVPRPRCAATTGIEDEPPRREHERDRGRMNARASDETSICLGSDDRYVAERGRRLTFHEDPRPHATGDGAGRTGAVSVSGLAVFRRRRAPWFSGRDRLVVEEVERLDERRSTGGALMMLAQSGGGPRRCGRARSTSSKAVPCPDRGGGPWCCPPPPSGHAHADGEPVREAGRDGSSWTRR</sequence>
<feature type="region of interest" description="Disordered" evidence="1">
    <location>
        <begin position="1"/>
        <end position="31"/>
    </location>
</feature>
<accession>A0A221W4W3</accession>